<organism evidence="1 2">
    <name type="scientific">Helicobacter valdiviensis</name>
    <dbReference type="NCBI Taxonomy" id="1458358"/>
    <lineage>
        <taxon>Bacteria</taxon>
        <taxon>Pseudomonadati</taxon>
        <taxon>Campylobacterota</taxon>
        <taxon>Epsilonproteobacteria</taxon>
        <taxon>Campylobacterales</taxon>
        <taxon>Helicobacteraceae</taxon>
        <taxon>Helicobacter</taxon>
    </lineage>
</organism>
<gene>
    <name evidence="1" type="ORF">B6S12_02990</name>
</gene>
<proteinExistence type="predicted"/>
<reference evidence="1 2" key="1">
    <citation type="submission" date="2017-03" db="EMBL/GenBank/DDBJ databases">
        <title>Genomic and clinical evidence uncovers the enterohepatic species Helicobacter valdiviensis as a potential human intestinal pathogen.</title>
        <authorList>
            <person name="Fresia P."/>
            <person name="Jara R."/>
            <person name="Sierra R."/>
            <person name="Ferres I."/>
            <person name="Greif G."/>
            <person name="Iraola G."/>
            <person name="Collado L."/>
        </authorList>
    </citation>
    <scope>NUCLEOTIDE SEQUENCE [LARGE SCALE GENOMIC DNA]</scope>
    <source>
        <strain evidence="1 2">WBE14</strain>
    </source>
</reference>
<keyword evidence="2" id="KW-1185">Reference proteome</keyword>
<comment type="caution">
    <text evidence="1">The sequence shown here is derived from an EMBL/GenBank/DDBJ whole genome shotgun (WGS) entry which is preliminary data.</text>
</comment>
<evidence type="ECO:0000313" key="2">
    <source>
        <dbReference type="Proteomes" id="UP000249746"/>
    </source>
</evidence>
<name>A0A2W6MXG9_9HELI</name>
<accession>A0A2W6MXG9</accession>
<sequence>MHKELFKFVLIQGKNGIRKYERFEKDIFLRAKFNKESNVVDVINELNLDDYDGGIQLYMNNVKSYYEKIAKEYDINIEDLQRAIGDEFINYKILGKFSVLNDETKQLLVCEEHKYYVERPRRLCSLWDIDKDKKPIEIYYFSEPYGFFNNMQIKIFTEAEDKENKLYFYVSDDVSSKIFYLFRDKDNKIKEKILREKRHQILFSAWE</sequence>
<dbReference type="Proteomes" id="UP000249746">
    <property type="component" value="Unassembled WGS sequence"/>
</dbReference>
<evidence type="ECO:0000313" key="1">
    <source>
        <dbReference type="EMBL" id="PZT48621.1"/>
    </source>
</evidence>
<dbReference type="AlphaFoldDB" id="A0A2W6MXG9"/>
<protein>
    <submittedName>
        <fullName evidence="1">Uncharacterized protein</fullName>
    </submittedName>
</protein>
<dbReference type="RefSeq" id="WP_111229342.1">
    <property type="nucleotide sequence ID" value="NZ_NBIU01000005.1"/>
</dbReference>
<dbReference type="EMBL" id="NBIU01000005">
    <property type="protein sequence ID" value="PZT48621.1"/>
    <property type="molecule type" value="Genomic_DNA"/>
</dbReference>